<dbReference type="PROSITE" id="PS00101">
    <property type="entry name" value="HEXAPEP_TRANSFERASES"/>
    <property type="match status" value="1"/>
</dbReference>
<dbReference type="EMBL" id="QETA01000001">
    <property type="protein sequence ID" value="PWF25331.1"/>
    <property type="molecule type" value="Genomic_DNA"/>
</dbReference>
<keyword evidence="1 7" id="KW-0444">Lipid biosynthesis</keyword>
<comment type="catalytic activity">
    <reaction evidence="7">
        <text>a UDP-3-O-[(3R)-3-hydroxyacyl]-alpha-D-glucosamine + a (3R)-hydroxyacyl-[ACP] = a UDP-2-N,3-O-bis[(3R)-3-hydroxyacyl]-alpha-D-glucosamine + holo-[ACP] + H(+)</text>
        <dbReference type="Rhea" id="RHEA:53836"/>
        <dbReference type="Rhea" id="RHEA-COMP:9685"/>
        <dbReference type="Rhea" id="RHEA-COMP:9945"/>
        <dbReference type="ChEBI" id="CHEBI:15378"/>
        <dbReference type="ChEBI" id="CHEBI:64479"/>
        <dbReference type="ChEBI" id="CHEBI:78827"/>
        <dbReference type="ChEBI" id="CHEBI:137740"/>
        <dbReference type="ChEBI" id="CHEBI:137748"/>
        <dbReference type="EC" id="2.3.1.191"/>
    </reaction>
</comment>
<evidence type="ECO:0000313" key="9">
    <source>
        <dbReference type="EMBL" id="PWF25331.1"/>
    </source>
</evidence>
<keyword evidence="2 7" id="KW-0441">Lipid A biosynthesis</keyword>
<dbReference type="GO" id="GO:0016410">
    <property type="term" value="F:N-acyltransferase activity"/>
    <property type="evidence" value="ECO:0007669"/>
    <property type="project" value="InterPro"/>
</dbReference>
<dbReference type="NCBIfam" id="TIGR01853">
    <property type="entry name" value="lipid_A_lpxD"/>
    <property type="match status" value="1"/>
</dbReference>
<comment type="similarity">
    <text evidence="7">Belongs to the transferase hexapeptide repeat family. LpxD subfamily.</text>
</comment>
<dbReference type="HAMAP" id="MF_00523">
    <property type="entry name" value="LpxD"/>
    <property type="match status" value="1"/>
</dbReference>
<feature type="active site" description="Proton acceptor" evidence="7">
    <location>
        <position position="272"/>
    </location>
</feature>
<dbReference type="Gene3D" id="2.160.10.10">
    <property type="entry name" value="Hexapeptide repeat proteins"/>
    <property type="match status" value="1"/>
</dbReference>
<dbReference type="EC" id="2.3.1.191" evidence="7"/>
<keyword evidence="5 7" id="KW-0443">Lipid metabolism</keyword>
<keyword evidence="10" id="KW-1185">Reference proteome</keyword>
<proteinExistence type="inferred from homology"/>
<dbReference type="InterPro" id="IPR020573">
    <property type="entry name" value="UDP_GlcNAc_AcTrfase_non-rep"/>
</dbReference>
<dbReference type="InterPro" id="IPR018357">
    <property type="entry name" value="Hexapep_transf_CS"/>
</dbReference>
<organism evidence="9 10">
    <name type="scientific">Corticimicrobacter populi</name>
    <dbReference type="NCBI Taxonomy" id="2175229"/>
    <lineage>
        <taxon>Bacteria</taxon>
        <taxon>Pseudomonadati</taxon>
        <taxon>Pseudomonadota</taxon>
        <taxon>Betaproteobacteria</taxon>
        <taxon>Burkholderiales</taxon>
        <taxon>Alcaligenaceae</taxon>
        <taxon>Corticimicrobacter</taxon>
    </lineage>
</organism>
<evidence type="ECO:0000256" key="5">
    <source>
        <dbReference type="ARBA" id="ARBA00023098"/>
    </source>
</evidence>
<comment type="caution">
    <text evidence="9">The sequence shown here is derived from an EMBL/GenBank/DDBJ whole genome shotgun (WGS) entry which is preliminary data.</text>
</comment>
<sequence>MPLLLNLSAAPALDRLMAETDTRGLEWSLQGHAAQSAWPTIAGIGSLAGAGESEISFAVSKKYLQALLTSQACAVIVTPEIDQACLEAEPGWFDRVRVLCNNPYLLYARLTQWFERARQPVVDASAPAIHATAVVAPTAELGEGVRIGPGCVVEEGAKIGARTVLEAACLIGRDVDIGEDSLLHPRVTLYARVQIGARAILHSGVVLGADGFGFAPDHHQARGGWSKIAQFGRVVLGDDVEVGANTTIDRGALEDTVIGNDVKIDNQIMIGHNCRIGDHTAIAACVGIAGSTTIGQRCTLGGAAMFSGHLTVGDDVHISGGTAVTSDILKPGRYTGVFPYAEHADWQRNAAVLQQLAQIRRRVRSLEQGASSES</sequence>
<keyword evidence="6 7" id="KW-0012">Acyltransferase</keyword>
<evidence type="ECO:0000256" key="7">
    <source>
        <dbReference type="HAMAP-Rule" id="MF_00523"/>
    </source>
</evidence>
<protein>
    <recommendedName>
        <fullName evidence="7">UDP-3-O-acylglucosamine N-acyltransferase</fullName>
        <ecNumber evidence="7">2.3.1.191</ecNumber>
    </recommendedName>
</protein>
<dbReference type="CDD" id="cd03352">
    <property type="entry name" value="LbH_LpxD"/>
    <property type="match status" value="1"/>
</dbReference>
<dbReference type="AlphaFoldDB" id="A0A2V1K2L2"/>
<dbReference type="GO" id="GO:0103118">
    <property type="term" value="F:UDP-3-O-[(3R)-3-hydroxyacyl]-glucosamine N-acyltransferase activity"/>
    <property type="evidence" value="ECO:0007669"/>
    <property type="project" value="UniProtKB-EC"/>
</dbReference>
<dbReference type="GO" id="GO:0016020">
    <property type="term" value="C:membrane"/>
    <property type="evidence" value="ECO:0007669"/>
    <property type="project" value="GOC"/>
</dbReference>
<comment type="pathway">
    <text evidence="7">Bacterial outer membrane biogenesis; LPS lipid A biosynthesis.</text>
</comment>
<evidence type="ECO:0000256" key="6">
    <source>
        <dbReference type="ARBA" id="ARBA00023315"/>
    </source>
</evidence>
<keyword evidence="3 7" id="KW-0808">Transferase</keyword>
<dbReference type="InterPro" id="IPR007691">
    <property type="entry name" value="LpxD"/>
</dbReference>
<evidence type="ECO:0000256" key="3">
    <source>
        <dbReference type="ARBA" id="ARBA00022679"/>
    </source>
</evidence>
<dbReference type="Pfam" id="PF00132">
    <property type="entry name" value="Hexapep"/>
    <property type="match status" value="2"/>
</dbReference>
<reference evidence="10" key="1">
    <citation type="submission" date="2018-05" db="EMBL/GenBank/DDBJ databases">
        <authorList>
            <person name="Li Y."/>
        </authorList>
    </citation>
    <scope>NUCLEOTIDE SEQUENCE [LARGE SCALE GENOMIC DNA]</scope>
    <source>
        <strain evidence="10">3d-2-2</strain>
    </source>
</reference>
<dbReference type="UniPathway" id="UPA00973"/>
<gene>
    <name evidence="7 9" type="primary">lpxD</name>
    <name evidence="9" type="ORF">DD235_04085</name>
</gene>
<comment type="subunit">
    <text evidence="7">Homotrimer.</text>
</comment>
<dbReference type="PANTHER" id="PTHR43378:SF2">
    <property type="entry name" value="UDP-3-O-ACYLGLUCOSAMINE N-ACYLTRANSFERASE 1, MITOCHONDRIAL-RELATED"/>
    <property type="match status" value="1"/>
</dbReference>
<name>A0A2V1K2L2_9BURK</name>
<dbReference type="Pfam" id="PF04613">
    <property type="entry name" value="LpxD"/>
    <property type="match status" value="1"/>
</dbReference>
<dbReference type="GO" id="GO:0009245">
    <property type="term" value="P:lipid A biosynthetic process"/>
    <property type="evidence" value="ECO:0007669"/>
    <property type="project" value="UniProtKB-UniRule"/>
</dbReference>
<evidence type="ECO:0000259" key="8">
    <source>
        <dbReference type="Pfam" id="PF04613"/>
    </source>
</evidence>
<dbReference type="InterPro" id="IPR001451">
    <property type="entry name" value="Hexapep"/>
</dbReference>
<dbReference type="SUPFAM" id="SSF51161">
    <property type="entry name" value="Trimeric LpxA-like enzymes"/>
    <property type="match status" value="1"/>
</dbReference>
<dbReference type="Pfam" id="PF14602">
    <property type="entry name" value="Hexapep_2"/>
    <property type="match status" value="1"/>
</dbReference>
<accession>A0A2V1K2L2</accession>
<dbReference type="InterPro" id="IPR011004">
    <property type="entry name" value="Trimer_LpxA-like_sf"/>
</dbReference>
<dbReference type="RefSeq" id="WP_109060733.1">
    <property type="nucleotide sequence ID" value="NZ_QETA01000001.1"/>
</dbReference>
<dbReference type="Gene3D" id="3.40.1390.10">
    <property type="entry name" value="MurE/MurF, N-terminal domain"/>
    <property type="match status" value="1"/>
</dbReference>
<evidence type="ECO:0000256" key="2">
    <source>
        <dbReference type="ARBA" id="ARBA00022556"/>
    </source>
</evidence>
<dbReference type="Proteomes" id="UP000245212">
    <property type="component" value="Unassembled WGS sequence"/>
</dbReference>
<dbReference type="NCBIfam" id="NF002060">
    <property type="entry name" value="PRK00892.1"/>
    <property type="match status" value="1"/>
</dbReference>
<evidence type="ECO:0000313" key="10">
    <source>
        <dbReference type="Proteomes" id="UP000245212"/>
    </source>
</evidence>
<dbReference type="PANTHER" id="PTHR43378">
    <property type="entry name" value="UDP-3-O-ACYLGLUCOSAMINE N-ACYLTRANSFERASE"/>
    <property type="match status" value="1"/>
</dbReference>
<evidence type="ECO:0000256" key="4">
    <source>
        <dbReference type="ARBA" id="ARBA00022737"/>
    </source>
</evidence>
<comment type="function">
    <text evidence="7">Catalyzes the N-acylation of UDP-3-O-acylglucosamine using 3-hydroxyacyl-ACP as the acyl donor. Is involved in the biosynthesis of lipid A, a phosphorylated glycolipid that anchors the lipopolysaccharide to the outer membrane of the cell.</text>
</comment>
<keyword evidence="4 7" id="KW-0677">Repeat</keyword>
<feature type="domain" description="UDP-3-O-[3-hydroxymyristoyl] glucosamine N-acyltransferase non-repeat region" evidence="8">
    <location>
        <begin position="40"/>
        <end position="113"/>
    </location>
</feature>
<evidence type="ECO:0000256" key="1">
    <source>
        <dbReference type="ARBA" id="ARBA00022516"/>
    </source>
</evidence>